<feature type="region of interest" description="Disordered" evidence="1">
    <location>
        <begin position="22"/>
        <end position="130"/>
    </location>
</feature>
<protein>
    <submittedName>
        <fullName evidence="3">Uncharacterized protein</fullName>
    </submittedName>
</protein>
<evidence type="ECO:0000256" key="2">
    <source>
        <dbReference type="SAM" id="SignalP"/>
    </source>
</evidence>
<keyword evidence="6" id="KW-1185">Reference proteome</keyword>
<evidence type="ECO:0000313" key="5">
    <source>
        <dbReference type="Proteomes" id="UP000827892"/>
    </source>
</evidence>
<feature type="compositionally biased region" description="Basic and acidic residues" evidence="1">
    <location>
        <begin position="74"/>
        <end position="88"/>
    </location>
</feature>
<reference evidence="4 6" key="1">
    <citation type="submission" date="2022-04" db="EMBL/GenBank/DDBJ databases">
        <title>Chromosome-level reference genomes for two strains of Caenorhabditis briggsae: an improved platform for comparative genomics.</title>
        <authorList>
            <person name="Stevens L."/>
            <person name="Andersen E."/>
        </authorList>
    </citation>
    <scope>NUCLEOTIDE SEQUENCE [LARGE SCALE GENOMIC DNA]</scope>
    <source>
        <strain evidence="4">VX34</strain>
        <tissue evidence="4">Whole-organism</tissue>
    </source>
</reference>
<dbReference type="OMA" id="YESHSHE"/>
<dbReference type="EMBL" id="CP090896">
    <property type="protein sequence ID" value="ULT81777.1"/>
    <property type="molecule type" value="Genomic_DNA"/>
</dbReference>
<evidence type="ECO:0000313" key="4">
    <source>
        <dbReference type="EMBL" id="UMM41083.1"/>
    </source>
</evidence>
<evidence type="ECO:0000313" key="3">
    <source>
        <dbReference type="EMBL" id="ULT81777.1"/>
    </source>
</evidence>
<name>A0AAE9CU59_CAEBR</name>
<feature type="compositionally biased region" description="Basic residues" evidence="1">
    <location>
        <begin position="54"/>
        <end position="66"/>
    </location>
</feature>
<feature type="chain" id="PRO_5044706703" evidence="2">
    <location>
        <begin position="21"/>
        <end position="130"/>
    </location>
</feature>
<evidence type="ECO:0000256" key="1">
    <source>
        <dbReference type="SAM" id="MobiDB-lite"/>
    </source>
</evidence>
<proteinExistence type="predicted"/>
<feature type="compositionally biased region" description="Polar residues" evidence="1">
    <location>
        <begin position="22"/>
        <end position="38"/>
    </location>
</feature>
<keyword evidence="2" id="KW-0732">Signal</keyword>
<organism evidence="3 5">
    <name type="scientific">Caenorhabditis briggsae</name>
    <dbReference type="NCBI Taxonomy" id="6238"/>
    <lineage>
        <taxon>Eukaryota</taxon>
        <taxon>Metazoa</taxon>
        <taxon>Ecdysozoa</taxon>
        <taxon>Nematoda</taxon>
        <taxon>Chromadorea</taxon>
        <taxon>Rhabditida</taxon>
        <taxon>Rhabditina</taxon>
        <taxon>Rhabditomorpha</taxon>
        <taxon>Rhabditoidea</taxon>
        <taxon>Rhabditidae</taxon>
        <taxon>Peloderinae</taxon>
        <taxon>Caenorhabditis</taxon>
    </lineage>
</organism>
<dbReference type="Proteomes" id="UP000827892">
    <property type="component" value="Chromosome X"/>
</dbReference>
<dbReference type="Proteomes" id="UP000829354">
    <property type="component" value="Chromosome X"/>
</dbReference>
<accession>A0AAE9CU59</accession>
<sequence>MKLLLALVALFAAVAATGYGVNTVSQDTNTGYQNNGRQQDPGYNHVFDDFDIPRRHHKRHHGRHHRDSSDSSDSDSRSWSRSDSRDYSSEYVYLPRSYGAQNPPSYGAASNDPPAQTAYGAPAQDSGNGY</sequence>
<evidence type="ECO:0000313" key="6">
    <source>
        <dbReference type="Proteomes" id="UP000829354"/>
    </source>
</evidence>
<dbReference type="KEGG" id="cbr:CBG_14208"/>
<dbReference type="EMBL" id="CP092625">
    <property type="protein sequence ID" value="UMM41083.1"/>
    <property type="molecule type" value="Genomic_DNA"/>
</dbReference>
<gene>
    <name evidence="3" type="ORF">L3Y34_011624</name>
    <name evidence="4" type="ORF">L5515_017503</name>
</gene>
<dbReference type="AlphaFoldDB" id="A0AAE9CU59"/>
<reference evidence="3 5" key="2">
    <citation type="submission" date="2022-05" db="EMBL/GenBank/DDBJ databases">
        <title>Chromosome-level reference genomes for two strains of Caenorhabditis briggsae: an improved platform for comparative genomics.</title>
        <authorList>
            <person name="Stevens L."/>
            <person name="Andersen E.C."/>
        </authorList>
    </citation>
    <scope>NUCLEOTIDE SEQUENCE [LARGE SCALE GENOMIC DNA]</scope>
    <source>
        <strain evidence="3">QX1410_ONT</strain>
        <tissue evidence="3">Whole-organism</tissue>
    </source>
</reference>
<feature type="signal peptide" evidence="2">
    <location>
        <begin position="1"/>
        <end position="20"/>
    </location>
</feature>